<protein>
    <submittedName>
        <fullName evidence="1">Uncharacterized protein</fullName>
    </submittedName>
</protein>
<evidence type="ECO:0000313" key="1">
    <source>
        <dbReference type="EMBL" id="TKC09858.1"/>
    </source>
</evidence>
<gene>
    <name evidence="1" type="ORF">FA048_06495</name>
</gene>
<proteinExistence type="predicted"/>
<evidence type="ECO:0000313" key="2">
    <source>
        <dbReference type="Proteomes" id="UP000309488"/>
    </source>
</evidence>
<dbReference type="Proteomes" id="UP000309488">
    <property type="component" value="Unassembled WGS sequence"/>
</dbReference>
<dbReference type="EMBL" id="SWBR01000002">
    <property type="protein sequence ID" value="TKC09858.1"/>
    <property type="molecule type" value="Genomic_DNA"/>
</dbReference>
<keyword evidence="2" id="KW-1185">Reference proteome</keyword>
<reference evidence="1 2" key="1">
    <citation type="submission" date="2019-04" db="EMBL/GenBank/DDBJ databases">
        <title>Pedobacter sp. RP-3-22 sp. nov., isolated from Arctic soil.</title>
        <authorList>
            <person name="Dahal R.H."/>
            <person name="Kim D.-U."/>
        </authorList>
    </citation>
    <scope>NUCLEOTIDE SEQUENCE [LARGE SCALE GENOMIC DNA]</scope>
    <source>
        <strain evidence="1 2">RP-3-22</strain>
    </source>
</reference>
<dbReference type="AlphaFoldDB" id="A0A4U1CVC4"/>
<sequence length="94" mass="11096">MEDSNRALRILLKGEKFVNMEDEFNVRMGEIELEHSDWFEKNENFHSSSELDTLGNHWVLYDDGSRLMFSFMPESNLPAVIRNKCQNAFSDTYK</sequence>
<accession>A0A4U1CVC4</accession>
<name>A0A4U1CVC4_9SPHI</name>
<dbReference type="RefSeq" id="WP_136839436.1">
    <property type="nucleotide sequence ID" value="NZ_SWBR01000002.1"/>
</dbReference>
<organism evidence="1 2">
    <name type="scientific">Pedobacter polaris</name>
    <dbReference type="NCBI Taxonomy" id="2571273"/>
    <lineage>
        <taxon>Bacteria</taxon>
        <taxon>Pseudomonadati</taxon>
        <taxon>Bacteroidota</taxon>
        <taxon>Sphingobacteriia</taxon>
        <taxon>Sphingobacteriales</taxon>
        <taxon>Sphingobacteriaceae</taxon>
        <taxon>Pedobacter</taxon>
    </lineage>
</organism>
<comment type="caution">
    <text evidence="1">The sequence shown here is derived from an EMBL/GenBank/DDBJ whole genome shotgun (WGS) entry which is preliminary data.</text>
</comment>